<dbReference type="PANTHER" id="PTHR12917">
    <property type="entry name" value="ASPARTYL PROTEASE DDI-RELATED"/>
    <property type="match status" value="1"/>
</dbReference>
<dbReference type="InterPro" id="IPR001969">
    <property type="entry name" value="Aspartic_peptidase_AS"/>
</dbReference>
<feature type="chain" id="PRO_5020946693" description="Peptidase A2 domain-containing protein" evidence="5">
    <location>
        <begin position="24"/>
        <end position="441"/>
    </location>
</feature>
<dbReference type="Gene3D" id="2.40.70.10">
    <property type="entry name" value="Acid Proteases"/>
    <property type="match status" value="2"/>
</dbReference>
<evidence type="ECO:0000259" key="6">
    <source>
        <dbReference type="PROSITE" id="PS50175"/>
    </source>
</evidence>
<comment type="similarity">
    <text evidence="1">Belongs to the DDI1 family.</text>
</comment>
<dbReference type="InterPro" id="IPR021109">
    <property type="entry name" value="Peptidase_aspartic_dom_sf"/>
</dbReference>
<feature type="signal peptide" evidence="5">
    <location>
        <begin position="1"/>
        <end position="23"/>
    </location>
</feature>
<gene>
    <name evidence="7" type="ORF">EZM97_00450</name>
</gene>
<keyword evidence="3" id="KW-0064">Aspartyl protease</keyword>
<name>A0A4R0YX11_9GAMM</name>
<dbReference type="GO" id="GO:0006508">
    <property type="term" value="P:proteolysis"/>
    <property type="evidence" value="ECO:0007669"/>
    <property type="project" value="UniProtKB-KW"/>
</dbReference>
<dbReference type="CDD" id="cd05483">
    <property type="entry name" value="retropepsin_like_bacteria"/>
    <property type="match status" value="1"/>
</dbReference>
<evidence type="ECO:0000256" key="2">
    <source>
        <dbReference type="ARBA" id="ARBA00022670"/>
    </source>
</evidence>
<dbReference type="SUPFAM" id="SSF50630">
    <property type="entry name" value="Acid proteases"/>
    <property type="match status" value="2"/>
</dbReference>
<keyword evidence="4" id="KW-0378">Hydrolase</keyword>
<dbReference type="RefSeq" id="WP_131151341.1">
    <property type="nucleotide sequence ID" value="NZ_SJTG01000001.1"/>
</dbReference>
<organism evidence="7 8">
    <name type="scientific">Dyella soli</name>
    <dbReference type="NCBI Taxonomy" id="522319"/>
    <lineage>
        <taxon>Bacteria</taxon>
        <taxon>Pseudomonadati</taxon>
        <taxon>Pseudomonadota</taxon>
        <taxon>Gammaproteobacteria</taxon>
        <taxon>Lysobacterales</taxon>
        <taxon>Rhodanobacteraceae</taxon>
        <taxon>Dyella</taxon>
    </lineage>
</organism>
<dbReference type="EMBL" id="SJTG01000001">
    <property type="protein sequence ID" value="TCI11879.1"/>
    <property type="molecule type" value="Genomic_DNA"/>
</dbReference>
<dbReference type="PROSITE" id="PS00141">
    <property type="entry name" value="ASP_PROTEASE"/>
    <property type="match status" value="1"/>
</dbReference>
<evidence type="ECO:0000256" key="4">
    <source>
        <dbReference type="ARBA" id="ARBA00022801"/>
    </source>
</evidence>
<dbReference type="CDD" id="cd00303">
    <property type="entry name" value="retropepsin_like"/>
    <property type="match status" value="1"/>
</dbReference>
<evidence type="ECO:0000256" key="3">
    <source>
        <dbReference type="ARBA" id="ARBA00022750"/>
    </source>
</evidence>
<accession>A0A4R0YX11</accession>
<evidence type="ECO:0000313" key="8">
    <source>
        <dbReference type="Proteomes" id="UP000291822"/>
    </source>
</evidence>
<dbReference type="InterPro" id="IPR001995">
    <property type="entry name" value="Peptidase_A2_cat"/>
</dbReference>
<keyword evidence="8" id="KW-1185">Reference proteome</keyword>
<dbReference type="AlphaFoldDB" id="A0A4R0YX11"/>
<evidence type="ECO:0000256" key="5">
    <source>
        <dbReference type="SAM" id="SignalP"/>
    </source>
</evidence>
<proteinExistence type="inferred from homology"/>
<keyword evidence="5" id="KW-0732">Signal</keyword>
<keyword evidence="2" id="KW-0645">Protease</keyword>
<feature type="domain" description="Peptidase A2" evidence="6">
    <location>
        <begin position="323"/>
        <end position="409"/>
    </location>
</feature>
<dbReference type="InterPro" id="IPR034122">
    <property type="entry name" value="Retropepsin-like_bacterial"/>
</dbReference>
<dbReference type="PROSITE" id="PS50175">
    <property type="entry name" value="ASP_PROT_RETROV"/>
    <property type="match status" value="1"/>
</dbReference>
<dbReference type="Proteomes" id="UP000291822">
    <property type="component" value="Unassembled WGS sequence"/>
</dbReference>
<dbReference type="GO" id="GO:0004190">
    <property type="term" value="F:aspartic-type endopeptidase activity"/>
    <property type="evidence" value="ECO:0007669"/>
    <property type="project" value="UniProtKB-KW"/>
</dbReference>
<dbReference type="PANTHER" id="PTHR12917:SF1">
    <property type="entry name" value="AT13091P"/>
    <property type="match status" value="1"/>
</dbReference>
<reference evidence="7 8" key="1">
    <citation type="submission" date="2019-02" db="EMBL/GenBank/DDBJ databases">
        <title>Dyella amyloliquefaciens sp. nov., isolated from forest soil.</title>
        <authorList>
            <person name="Gao Z.-H."/>
            <person name="Qiu L.-H."/>
        </authorList>
    </citation>
    <scope>NUCLEOTIDE SEQUENCE [LARGE SCALE GENOMIC DNA]</scope>
    <source>
        <strain evidence="7 8">KACC 12747</strain>
    </source>
</reference>
<evidence type="ECO:0000256" key="1">
    <source>
        <dbReference type="ARBA" id="ARBA00009136"/>
    </source>
</evidence>
<comment type="caution">
    <text evidence="7">The sequence shown here is derived from an EMBL/GenBank/DDBJ whole genome shotgun (WGS) entry which is preliminary data.</text>
</comment>
<evidence type="ECO:0000313" key="7">
    <source>
        <dbReference type="EMBL" id="TCI11879.1"/>
    </source>
</evidence>
<protein>
    <recommendedName>
        <fullName evidence="6">Peptidase A2 domain-containing protein</fullName>
    </recommendedName>
</protein>
<sequence>MSRPGRTLLFALLFGMALSPATATQTKPLSRAEVMQLLRHAGHGEVFRLDEQQARIADPHLALLARARLAASKLDAQAACDLVDEYIASAPQPGERSLAWAITADASFADGDYVTAAKAAHAWARSLGNSQRHADERTDAQQMAGLADLLASVAPQTVDDYEPRAEALTRDKVGLLRANVRVNGKPQAMVIDTGANLSVMSLSTAHTLGLRMLDGDAHVGSASQQAVASRIGIAEHLHFAGLDLSDVPFLVLDDAQLAMPVPGGYQIDAILGFPVLRQLQRLTFTADGKLLPARSSGDAQKDANLRMVGSDLYVKVQLGDMPVAMHLDSGASHSSLSARFAAEHASMVKGWRTRKEGVGGAGGSRTRRVATWSNVDVGIGVQHVTLPTLAVALDSAGNVKEPNVLGNDILRAFDQWTLDFQRMEFTVGEALHETSTRSSTN</sequence>
<dbReference type="Pfam" id="PF13650">
    <property type="entry name" value="Asp_protease_2"/>
    <property type="match status" value="1"/>
</dbReference>